<dbReference type="InterPro" id="IPR014770">
    <property type="entry name" value="Munc13_1"/>
</dbReference>
<feature type="domain" description="MHD1" evidence="1">
    <location>
        <begin position="655"/>
        <end position="796"/>
    </location>
</feature>
<protein>
    <recommendedName>
        <fullName evidence="5">Protein unc-13 homolog</fullName>
    </recommendedName>
</protein>
<evidence type="ECO:0000313" key="3">
    <source>
        <dbReference type="EMBL" id="KAK9283892.1"/>
    </source>
</evidence>
<accession>A0AAP0RYL4</accession>
<reference evidence="3 4" key="1">
    <citation type="journal article" date="2024" name="Plant J.">
        <title>Genome sequences and population genomics reveal climatic adaptation and genomic divergence between two closely related sweetgum species.</title>
        <authorList>
            <person name="Xu W.Q."/>
            <person name="Ren C.Q."/>
            <person name="Zhang X.Y."/>
            <person name="Comes H.P."/>
            <person name="Liu X.H."/>
            <person name="Li Y.G."/>
            <person name="Kettle C.J."/>
            <person name="Jalonen R."/>
            <person name="Gaisberger H."/>
            <person name="Ma Y.Z."/>
            <person name="Qiu Y.X."/>
        </authorList>
    </citation>
    <scope>NUCLEOTIDE SEQUENCE [LARGE SCALE GENOMIC DNA]</scope>
    <source>
        <strain evidence="3">Hangzhou</strain>
    </source>
</reference>
<dbReference type="EMBL" id="JBBPBK010000006">
    <property type="protein sequence ID" value="KAK9283892.1"/>
    <property type="molecule type" value="Genomic_DNA"/>
</dbReference>
<dbReference type="InterPro" id="IPR014772">
    <property type="entry name" value="Munc13_dom-2"/>
</dbReference>
<dbReference type="PANTHER" id="PTHR31280">
    <property type="entry name" value="PROTEIN UNC-13 HOMOLOG"/>
    <property type="match status" value="1"/>
</dbReference>
<evidence type="ECO:0008006" key="5">
    <source>
        <dbReference type="Google" id="ProtNLM"/>
    </source>
</evidence>
<sequence length="1091" mass="123193">MEEDNAVEVLQRYRRDRRVLLDFILSGSLIKKVIMPPGAVSLDDVDLDQVSVDSVLNCAKKGGMLELSDAIRDYHDSTLFPHMNTGSTDEFFLVTNSESSGSPPQRAPPPIPVFAPSPIMSSLSKSQSLNSTEVQELSVDDIEDFEDDDDAEVVDSLRVSRRNPNDAADLVLGLPSFTTGITDDDLRETAYEILLASAGASGGLIVPSKEKKKERKSKLMRKLGRSKSEHVVAQSQHALGLVGLLETMRVQLEISEAMDIRTRQGLLNALVGKVGKRMDTLLIPLELLCCISRTEFSDKKAYIRWQKRQLNMLEEGLINHPAVGFGESGRKASELRILLAKIEESESLPPSTGELQRTECLRSLREIAIPFAERPARGDLTGEVCHWADGYHLNVRLYEKLLLSVFDILDEGKLTEEVEEILELLKLTWRVLGITETIHYTCYAWILFRQFVITSEQGILQHAIEQLKKIPLKEQRGPQERLHLKSLLSKVEGEEGFQDFTFLQSFLSPIQKWADKQLGDYHLHFAEGSVMMKDIVSVAMVIRRLLMEEPELAMQSTAITDGDQIELYVTSSMKNAFARILQAVERSGTTHEHPLALLAEETKKLLKKDTTTFMPTLSQRHPLATVVSASFLHKLYGNKLKPFLNGAEHLTEDVVSVFPAADSLEQYIVALIMSACEEETAEAYCRKLNLYQIETISGTLVMRWINSQLGRIIGWVERAIQQERWDPISPQQRHGSSIVEVYRIVEETVDQFFALKVPMRFGELNSLFRGIDNAFQVYANHVAGKLASKEDLIPPEPILTRYKKEVGIKAFVKKELSDPRLPDERRSSKINVLTTPTLCVQLNSLYYAISQLNKLEDSIWERWTRKKPREKFVKGSIDEKQKSFSQKDTFDGSRKDINAAIDQICEFTGTKIVFWDLREPFIENLYKPSVSQSRLEALIEPLDMALNQLCDIIVEQLRDRIVTGLLQASLDGLLRVILDGGPSRVFFPGDAKLLEEDLEILKEFFISGGDGLPRGVVENQVARVRHVIKLHGYETRELIEDMKSSSGLEMQGSRSRLGAEPKTLLRILCHRSDSEASQFLKKQYKIPKSSA</sequence>
<dbReference type="InterPro" id="IPR008528">
    <property type="entry name" value="unc-13_homologue"/>
</dbReference>
<proteinExistence type="predicted"/>
<dbReference type="Gene3D" id="1.10.357.50">
    <property type="match status" value="1"/>
</dbReference>
<evidence type="ECO:0000259" key="1">
    <source>
        <dbReference type="PROSITE" id="PS51258"/>
    </source>
</evidence>
<gene>
    <name evidence="3" type="ORF">L1049_012147</name>
</gene>
<organism evidence="3 4">
    <name type="scientific">Liquidambar formosana</name>
    <name type="common">Formosan gum</name>
    <dbReference type="NCBI Taxonomy" id="63359"/>
    <lineage>
        <taxon>Eukaryota</taxon>
        <taxon>Viridiplantae</taxon>
        <taxon>Streptophyta</taxon>
        <taxon>Embryophyta</taxon>
        <taxon>Tracheophyta</taxon>
        <taxon>Spermatophyta</taxon>
        <taxon>Magnoliopsida</taxon>
        <taxon>eudicotyledons</taxon>
        <taxon>Gunneridae</taxon>
        <taxon>Pentapetalae</taxon>
        <taxon>Saxifragales</taxon>
        <taxon>Altingiaceae</taxon>
        <taxon>Liquidambar</taxon>
    </lineage>
</organism>
<dbReference type="PROSITE" id="PS51258">
    <property type="entry name" value="MHD1"/>
    <property type="match status" value="1"/>
</dbReference>
<keyword evidence="4" id="KW-1185">Reference proteome</keyword>
<dbReference type="PROSITE" id="PS51259">
    <property type="entry name" value="MHD2"/>
    <property type="match status" value="1"/>
</dbReference>
<evidence type="ECO:0000313" key="4">
    <source>
        <dbReference type="Proteomes" id="UP001415857"/>
    </source>
</evidence>
<evidence type="ECO:0000259" key="2">
    <source>
        <dbReference type="PROSITE" id="PS51259"/>
    </source>
</evidence>
<dbReference type="AlphaFoldDB" id="A0AAP0RYL4"/>
<comment type="caution">
    <text evidence="3">The sequence shown here is derived from an EMBL/GenBank/DDBJ whole genome shotgun (WGS) entry which is preliminary data.</text>
</comment>
<dbReference type="Proteomes" id="UP001415857">
    <property type="component" value="Unassembled WGS sequence"/>
</dbReference>
<dbReference type="InterPro" id="IPR057984">
    <property type="entry name" value="PATROL1_C"/>
</dbReference>
<name>A0AAP0RYL4_LIQFO</name>
<feature type="domain" description="MHD2" evidence="2">
    <location>
        <begin position="932"/>
        <end position="1042"/>
    </location>
</feature>
<dbReference type="PANTHER" id="PTHR31280:SF2">
    <property type="entry name" value="PROTEIN UNC-13 HOMOLOG"/>
    <property type="match status" value="1"/>
</dbReference>
<dbReference type="Pfam" id="PF25761">
    <property type="entry name" value="TPR_PATROL1"/>
    <property type="match status" value="1"/>
</dbReference>